<keyword evidence="2" id="KW-0862">Zinc</keyword>
<dbReference type="CDD" id="cd12148">
    <property type="entry name" value="fungal_TF_MHR"/>
    <property type="match status" value="1"/>
</dbReference>
<evidence type="ECO:0000256" key="3">
    <source>
        <dbReference type="ARBA" id="ARBA00023015"/>
    </source>
</evidence>
<feature type="compositionally biased region" description="Low complexity" evidence="7">
    <location>
        <begin position="954"/>
        <end position="967"/>
    </location>
</feature>
<evidence type="ECO:0000313" key="10">
    <source>
        <dbReference type="Proteomes" id="UP001194696"/>
    </source>
</evidence>
<feature type="region of interest" description="Disordered" evidence="7">
    <location>
        <begin position="952"/>
        <end position="975"/>
    </location>
</feature>
<keyword evidence="1" id="KW-0479">Metal-binding</keyword>
<evidence type="ECO:0000256" key="1">
    <source>
        <dbReference type="ARBA" id="ARBA00022723"/>
    </source>
</evidence>
<dbReference type="PANTHER" id="PTHR31313">
    <property type="entry name" value="TY1 ENHANCER ACTIVATOR"/>
    <property type="match status" value="1"/>
</dbReference>
<gene>
    <name evidence="9" type="ORF">BGZ96_011087</name>
</gene>
<dbReference type="SMART" id="SM00906">
    <property type="entry name" value="Fungal_trans"/>
    <property type="match status" value="1"/>
</dbReference>
<evidence type="ECO:0000256" key="2">
    <source>
        <dbReference type="ARBA" id="ARBA00022833"/>
    </source>
</evidence>
<sequence>MSKDEHKERQRVTKDAKADMCSSCELLQIPCLYLDPTKKRGPPKGAGRHINAIEDRLHRMESIVGGFVEGEPTGGSGDENGSIPPSLSSTGSKPRRRKSSKGKQSSAQEDESMQTNSEQQPLQNMQQVQMDHQHHPPPLHDFSMEQQQQLHSHFQAENPFHSHQIVQSQHPSHIDLQLDSSRSPEAMSQTHTDEMLDPNLVVPLHQDLLRESAFPAFGTPSPVLSSNLSNSEYHDRSPGLDSLPQLGVHTPPSHDLDDLEEDMGHLTLDHKGLERYVGKSSPMFYNRRHWGGYSIREREQPAAQKFLDNPDLPSPELMTNLLNLYFTYVHPFAPVFVWSKFLKRLQTKQYSPSFLFLLNSIFALAARFSDDLSLRTDPTKPETVGVRFVEKAKEILDTIYDAPDMYCVGALVLLSYQQMGTGGGYRAWMFIGLSIRMAQHLGLNRDCMKLNPHMPVLDREERNRIWWTCFVADRLVSAAFGRPQGINEHDVDATYPEGIDEENIQLEYRLDGATATLSGPSPHSEKNFVYMASLTRIMGRVMVSLYSPLSRATAMSSSLMNPAPLEQLDKELTDWLLTLPPHLQFRSVQQEPGNFVCTLHMTFYTTLILLHRPYSHKSAYNNPNDSSISLSICTSAANNCIEMASNLMRAADGSRDVPRLKCLLHSAVFNFFTAGLVHITNCTSMDPVLAASAKLRTVETLRCLSVMEDVWISSKWCGNNIKNLLKARSIELPCSVEGFKVTMRNGADTMSAMNGVNPAQLDLQGNMVPKEQSFAFDVDQIMGYYQAPGIRHAEPTGRNSRHFSPTPYFSPVSPHHAQNQVRTHPGLTQGHAPLPRRPRQTKNTSPTPGSIMSSGSIASTLPNPATSMYTPGTPVDAVVPSDSNFFNSPLIDPFASPGSASVVGGLPTISPESQNTTGGIALYHNPFAATLWNSPTSMDNDEWIMYMQNGGSSGQLRSSNGSSTSPTGGSGGSAAAIKLENGLPALAENSPLGINQSNASNSGLLHASRLHPLAQSMTRNDLMDREGEARGSDAAALIDQHHSSPSGSLTPNGTLMSSGYAPQGAPFTNSNTIIITSNNSNDRSNRQQPIINISNNISTSSFNSHSFPRSRRPSTNIL</sequence>
<name>A0ABQ7KCT3_9FUNG</name>
<organism evidence="9 10">
    <name type="scientific">Linnemannia gamsii</name>
    <dbReference type="NCBI Taxonomy" id="64522"/>
    <lineage>
        <taxon>Eukaryota</taxon>
        <taxon>Fungi</taxon>
        <taxon>Fungi incertae sedis</taxon>
        <taxon>Mucoromycota</taxon>
        <taxon>Mortierellomycotina</taxon>
        <taxon>Mortierellomycetes</taxon>
        <taxon>Mortierellales</taxon>
        <taxon>Mortierellaceae</taxon>
        <taxon>Linnemannia</taxon>
    </lineage>
</organism>
<keyword evidence="6" id="KW-0539">Nucleus</keyword>
<keyword evidence="10" id="KW-1185">Reference proteome</keyword>
<protein>
    <recommendedName>
        <fullName evidence="8">Xylanolytic transcriptional activator regulatory domain-containing protein</fullName>
    </recommendedName>
</protein>
<evidence type="ECO:0000259" key="8">
    <source>
        <dbReference type="SMART" id="SM00906"/>
    </source>
</evidence>
<feature type="domain" description="Xylanolytic transcriptional activator regulatory" evidence="8">
    <location>
        <begin position="427"/>
        <end position="502"/>
    </location>
</feature>
<feature type="region of interest" description="Disordered" evidence="7">
    <location>
        <begin position="1095"/>
        <end position="1118"/>
    </location>
</feature>
<feature type="region of interest" description="Disordered" evidence="7">
    <location>
        <begin position="66"/>
        <end position="141"/>
    </location>
</feature>
<feature type="compositionally biased region" description="Low complexity" evidence="7">
    <location>
        <begin position="119"/>
        <end position="129"/>
    </location>
</feature>
<dbReference type="InterPro" id="IPR051615">
    <property type="entry name" value="Transcr_Regulatory_Elem"/>
</dbReference>
<keyword evidence="3" id="KW-0805">Transcription regulation</keyword>
<keyword evidence="5" id="KW-0804">Transcription</keyword>
<evidence type="ECO:0000256" key="6">
    <source>
        <dbReference type="ARBA" id="ARBA00023242"/>
    </source>
</evidence>
<reference evidence="9 10" key="1">
    <citation type="journal article" date="2020" name="Fungal Divers.">
        <title>Resolving the Mortierellaceae phylogeny through synthesis of multi-gene phylogenetics and phylogenomics.</title>
        <authorList>
            <person name="Vandepol N."/>
            <person name="Liber J."/>
            <person name="Desiro A."/>
            <person name="Na H."/>
            <person name="Kennedy M."/>
            <person name="Barry K."/>
            <person name="Grigoriev I.V."/>
            <person name="Miller A.N."/>
            <person name="O'Donnell K."/>
            <person name="Stajich J.E."/>
            <person name="Bonito G."/>
        </authorList>
    </citation>
    <scope>NUCLEOTIDE SEQUENCE [LARGE SCALE GENOMIC DNA]</scope>
    <source>
        <strain evidence="9 10">AD045</strain>
    </source>
</reference>
<dbReference type="InterPro" id="IPR036864">
    <property type="entry name" value="Zn2-C6_fun-type_DNA-bd_sf"/>
</dbReference>
<dbReference type="Gene3D" id="4.10.240.10">
    <property type="entry name" value="Zn(2)-C6 fungal-type DNA-binding domain"/>
    <property type="match status" value="1"/>
</dbReference>
<accession>A0ABQ7KCT3</accession>
<evidence type="ECO:0000256" key="7">
    <source>
        <dbReference type="SAM" id="MobiDB-lite"/>
    </source>
</evidence>
<dbReference type="EMBL" id="JAAAIM010000076">
    <property type="protein sequence ID" value="KAG0295739.1"/>
    <property type="molecule type" value="Genomic_DNA"/>
</dbReference>
<dbReference type="PANTHER" id="PTHR31313:SF81">
    <property type="entry name" value="TY1 ENHANCER ACTIVATOR"/>
    <property type="match status" value="1"/>
</dbReference>
<evidence type="ECO:0000256" key="4">
    <source>
        <dbReference type="ARBA" id="ARBA00023125"/>
    </source>
</evidence>
<dbReference type="Proteomes" id="UP001194696">
    <property type="component" value="Unassembled WGS sequence"/>
</dbReference>
<keyword evidence="4" id="KW-0238">DNA-binding</keyword>
<feature type="region of interest" description="Disordered" evidence="7">
    <location>
        <begin position="812"/>
        <end position="856"/>
    </location>
</feature>
<evidence type="ECO:0000313" key="9">
    <source>
        <dbReference type="EMBL" id="KAG0295739.1"/>
    </source>
</evidence>
<dbReference type="InterPro" id="IPR007219">
    <property type="entry name" value="XnlR_reg_dom"/>
</dbReference>
<dbReference type="Pfam" id="PF04082">
    <property type="entry name" value="Fungal_trans"/>
    <property type="match status" value="1"/>
</dbReference>
<comment type="caution">
    <text evidence="9">The sequence shown here is derived from an EMBL/GenBank/DDBJ whole genome shotgun (WGS) entry which is preliminary data.</text>
</comment>
<feature type="compositionally biased region" description="Polar residues" evidence="7">
    <location>
        <begin position="841"/>
        <end position="856"/>
    </location>
</feature>
<evidence type="ECO:0000256" key="5">
    <source>
        <dbReference type="ARBA" id="ARBA00023163"/>
    </source>
</evidence>
<proteinExistence type="predicted"/>